<evidence type="ECO:0000313" key="2">
    <source>
        <dbReference type="EMBL" id="KAE9529709.1"/>
    </source>
</evidence>
<keyword evidence="1" id="KW-0472">Membrane</keyword>
<organism evidence="2 3">
    <name type="scientific">Aphis glycines</name>
    <name type="common">Soybean aphid</name>
    <dbReference type="NCBI Taxonomy" id="307491"/>
    <lineage>
        <taxon>Eukaryota</taxon>
        <taxon>Metazoa</taxon>
        <taxon>Ecdysozoa</taxon>
        <taxon>Arthropoda</taxon>
        <taxon>Hexapoda</taxon>
        <taxon>Insecta</taxon>
        <taxon>Pterygota</taxon>
        <taxon>Neoptera</taxon>
        <taxon>Paraneoptera</taxon>
        <taxon>Hemiptera</taxon>
        <taxon>Sternorrhyncha</taxon>
        <taxon>Aphidomorpha</taxon>
        <taxon>Aphidoidea</taxon>
        <taxon>Aphididae</taxon>
        <taxon>Aphidini</taxon>
        <taxon>Aphis</taxon>
        <taxon>Aphis</taxon>
    </lineage>
</organism>
<evidence type="ECO:0000256" key="1">
    <source>
        <dbReference type="SAM" id="Phobius"/>
    </source>
</evidence>
<keyword evidence="3" id="KW-1185">Reference proteome</keyword>
<dbReference type="Proteomes" id="UP000475862">
    <property type="component" value="Unassembled WGS sequence"/>
</dbReference>
<keyword evidence="1" id="KW-0812">Transmembrane</keyword>
<dbReference type="AlphaFoldDB" id="A0A6G0TB89"/>
<reference evidence="2 3" key="1">
    <citation type="submission" date="2019-08" db="EMBL/GenBank/DDBJ databases">
        <title>The genome of the soybean aphid Biotype 1, its phylome, world population structure and adaptation to the North American continent.</title>
        <authorList>
            <person name="Giordano R."/>
            <person name="Donthu R.K."/>
            <person name="Hernandez A.G."/>
            <person name="Wright C.L."/>
            <person name="Zimin A.V."/>
        </authorList>
    </citation>
    <scope>NUCLEOTIDE SEQUENCE [LARGE SCALE GENOMIC DNA]</scope>
    <source>
        <tissue evidence="2">Whole aphids</tissue>
    </source>
</reference>
<evidence type="ECO:0000313" key="3">
    <source>
        <dbReference type="Proteomes" id="UP000475862"/>
    </source>
</evidence>
<name>A0A6G0TB89_APHGL</name>
<dbReference type="EMBL" id="VYZN01000044">
    <property type="protein sequence ID" value="KAE9529709.1"/>
    <property type="molecule type" value="Genomic_DNA"/>
</dbReference>
<keyword evidence="1" id="KW-1133">Transmembrane helix</keyword>
<proteinExistence type="predicted"/>
<comment type="caution">
    <text evidence="2">The sequence shown here is derived from an EMBL/GenBank/DDBJ whole genome shotgun (WGS) entry which is preliminary data.</text>
</comment>
<accession>A0A6G0TB89</accession>
<sequence>MDVTNLNAMIGVIVYKKPLLTEMTRQPRIYFSLVGEKGCLCFNDQNTHKRCNLLYSAEVTNWRTANTIYMNPRLGTGLQYIVHMARDSYLYKIFYDLQNNFQIFKIPILITEDKSLSLRNFVNNVNSNTLTNFTINDVSSFLYSVLSIDTVESQFIKIINLFLFLLKMMLSKGLMTVIACLYLTHVQHKNSDVFFVQCTD</sequence>
<feature type="transmembrane region" description="Helical" evidence="1">
    <location>
        <begin position="161"/>
        <end position="183"/>
    </location>
</feature>
<gene>
    <name evidence="2" type="ORF">AGLY_011805</name>
</gene>
<protein>
    <submittedName>
        <fullName evidence="2">Uncharacterized protein</fullName>
    </submittedName>
</protein>